<keyword evidence="13" id="KW-0458">Lysosome</keyword>
<evidence type="ECO:0000256" key="19">
    <source>
        <dbReference type="ARBA" id="ARBA00075231"/>
    </source>
</evidence>
<evidence type="ECO:0000313" key="26">
    <source>
        <dbReference type="Proteomes" id="UP000009136"/>
    </source>
</evidence>
<dbReference type="GO" id="GO:0005764">
    <property type="term" value="C:lysosome"/>
    <property type="evidence" value="ECO:0007669"/>
    <property type="project" value="UniProtKB-SubCell"/>
</dbReference>
<comment type="subcellular location">
    <subcellularLocation>
        <location evidence="2">Cytoplasmic vesicle</location>
    </subcellularLocation>
    <subcellularLocation>
        <location evidence="1">Lysosome</location>
    </subcellularLocation>
    <subcellularLocation>
        <location evidence="3">Secreted</location>
    </subcellularLocation>
</comment>
<evidence type="ECO:0000256" key="12">
    <source>
        <dbReference type="ARBA" id="ARBA00023180"/>
    </source>
</evidence>
<evidence type="ECO:0000256" key="6">
    <source>
        <dbReference type="ARBA" id="ARBA00022525"/>
    </source>
</evidence>
<dbReference type="AlphaFoldDB" id="A0AAF6DLP3"/>
<dbReference type="SUPFAM" id="SSF53474">
    <property type="entry name" value="alpha/beta-Hydrolases"/>
    <property type="match status" value="1"/>
</dbReference>
<evidence type="ECO:0000256" key="13">
    <source>
        <dbReference type="ARBA" id="ARBA00023228"/>
    </source>
</evidence>
<keyword evidence="7" id="KW-0645">Protease</keyword>
<keyword evidence="8 24" id="KW-0732">Signal</keyword>
<evidence type="ECO:0000256" key="20">
    <source>
        <dbReference type="ARBA" id="ARBA00077913"/>
    </source>
</evidence>
<evidence type="ECO:0000256" key="14">
    <source>
        <dbReference type="ARBA" id="ARBA00023329"/>
    </source>
</evidence>
<accession>A0AAF6DLP3</accession>
<dbReference type="FunFam" id="3.40.50.1820:FF:000484">
    <property type="entry name" value="Dipeptidyl peptidase 2"/>
    <property type="match status" value="1"/>
</dbReference>
<dbReference type="Ensembl" id="ENSBTAT00000064726.3">
    <property type="protein sequence ID" value="ENSBTAP00000055373.3"/>
    <property type="gene ID" value="ENSBTAG00000047958.3"/>
</dbReference>
<gene>
    <name evidence="25" type="primary">DPP7</name>
</gene>
<dbReference type="InterPro" id="IPR029058">
    <property type="entry name" value="AB_hydrolase_fold"/>
</dbReference>
<comment type="catalytic activity">
    <reaction evidence="15">
        <text>Release of an N-terminal dipeptide, Xaa-Yaa-|-, preferentially when Yaa is Ala or Pro. Substrates are oligopeptides, preferentially tripeptides.</text>
        <dbReference type="EC" id="3.4.14.2"/>
    </reaction>
</comment>
<feature type="signal peptide" evidence="24">
    <location>
        <begin position="1"/>
        <end position="26"/>
    </location>
</feature>
<evidence type="ECO:0000256" key="18">
    <source>
        <dbReference type="ARBA" id="ARBA00071692"/>
    </source>
</evidence>
<reference evidence="25" key="2">
    <citation type="submission" date="2025-08" db="UniProtKB">
        <authorList>
            <consortium name="Ensembl"/>
        </authorList>
    </citation>
    <scope>IDENTIFICATION</scope>
    <source>
        <strain evidence="25">Hereford</strain>
    </source>
</reference>
<proteinExistence type="inferred from homology"/>
<evidence type="ECO:0000256" key="8">
    <source>
        <dbReference type="ARBA" id="ARBA00022729"/>
    </source>
</evidence>
<evidence type="ECO:0000313" key="25">
    <source>
        <dbReference type="Ensembl" id="ENSBTAP00000055373.3"/>
    </source>
</evidence>
<evidence type="ECO:0000256" key="21">
    <source>
        <dbReference type="ARBA" id="ARBA00080970"/>
    </source>
</evidence>
<evidence type="ECO:0000256" key="2">
    <source>
        <dbReference type="ARBA" id="ARBA00004541"/>
    </source>
</evidence>
<dbReference type="GO" id="GO:0005794">
    <property type="term" value="C:Golgi apparatus"/>
    <property type="evidence" value="ECO:0007669"/>
    <property type="project" value="Ensembl"/>
</dbReference>
<comment type="similarity">
    <text evidence="4">Belongs to the peptidase S28 family.</text>
</comment>
<evidence type="ECO:0000256" key="15">
    <source>
        <dbReference type="ARBA" id="ARBA00052693"/>
    </source>
</evidence>
<keyword evidence="9" id="KW-0378">Hydrolase</keyword>
<protein>
    <recommendedName>
        <fullName evidence="18">Dipeptidyl peptidase 2</fullName>
        <ecNumber evidence="17">3.4.14.2</ecNumber>
    </recommendedName>
    <alternativeName>
        <fullName evidence="21">Dipeptidyl aminopeptidase II</fullName>
    </alternativeName>
    <alternativeName>
        <fullName evidence="22">Dipeptidyl peptidase 7</fullName>
    </alternativeName>
    <alternativeName>
        <fullName evidence="20">Dipeptidyl peptidase II</fullName>
    </alternativeName>
    <alternativeName>
        <fullName evidence="19">Quiescent cell proline dipeptidase</fullName>
    </alternativeName>
</protein>
<comment type="function">
    <text evidence="16">Plays an important role in the degradation of some oligopeptides.</text>
</comment>
<dbReference type="Pfam" id="PF05577">
    <property type="entry name" value="Peptidase_S28"/>
    <property type="match status" value="1"/>
</dbReference>
<evidence type="ECO:0000256" key="11">
    <source>
        <dbReference type="ARBA" id="ARBA00023145"/>
    </source>
</evidence>
<feature type="region of interest" description="Disordered" evidence="23">
    <location>
        <begin position="573"/>
        <end position="593"/>
    </location>
</feature>
<dbReference type="Gene3D" id="1.20.120.980">
    <property type="entry name" value="Serine carboxypeptidase S28, SKS domain"/>
    <property type="match status" value="1"/>
</dbReference>
<keyword evidence="12" id="KW-0325">Glycoprotein</keyword>
<dbReference type="InterPro" id="IPR042269">
    <property type="entry name" value="Ser_carbopepase_S28_SKS"/>
</dbReference>
<evidence type="ECO:0000256" key="16">
    <source>
        <dbReference type="ARBA" id="ARBA00057675"/>
    </source>
</evidence>
<dbReference type="FunFam" id="1.20.120.980:FF:000001">
    <property type="entry name" value="Dipeptidyl peptidase 7"/>
    <property type="match status" value="1"/>
</dbReference>
<reference evidence="25" key="1">
    <citation type="submission" date="2018-03" db="EMBL/GenBank/DDBJ databases">
        <title>ARS-UCD1.2.</title>
        <authorList>
            <person name="Rosen B.D."/>
            <person name="Bickhart D.M."/>
            <person name="Koren S."/>
            <person name="Schnabel R.D."/>
            <person name="Hall R."/>
            <person name="Zimin A."/>
            <person name="Dreischer C."/>
            <person name="Schultheiss S."/>
            <person name="Schroeder S.G."/>
            <person name="Elsik C.G."/>
            <person name="Couldrey C."/>
            <person name="Liu G.E."/>
            <person name="Van Tassell C.P."/>
            <person name="Phillippy A.M."/>
            <person name="Smith T.P.L."/>
            <person name="Medrano J.F."/>
        </authorList>
    </citation>
    <scope>NUCLEOTIDE SEQUENCE [LARGE SCALE GENOMIC DNA]</scope>
    <source>
        <strain evidence="25">Hereford</strain>
    </source>
</reference>
<dbReference type="PANTHER" id="PTHR11010">
    <property type="entry name" value="PROTEASE S28 PRO-X CARBOXYPEPTIDASE-RELATED"/>
    <property type="match status" value="1"/>
</dbReference>
<sequence>MSPHPWPTLLWALVLLLGLQPRGLEARAHRPKDPEFQEAYFEQLLDHFNFERFGNKTFLQRFLMTEKFWNRGEGPIFFYTGNEGDVWSFANNSGFILELAEQQGALVVFAEHRYYGKSLPFGERSTWRGYTELLTVEQALADFAGLLRALRQELEAPDAPAIAFGGSYGGMLSAYLRIKYPHLVAGALAASAPVVSAAGLGDPYQFFQDVSADFQGQSPECARAVQDAFRQIRDLFQQGAPHVVSQEFGTCQPLSGPKDLTQLFGFARNAFTVLAMMDYPYATDFVGHLPAHPVQVGCSRLLSESSRIAGLRALAGLVYNSSGIEPCYDIYLQYQACADPTGCGLGSDAKAWDYQACTEISLTFSSNNVSDLFPELPFTEAQRQQYCLDTWGVWPRQDWLQTSFGGGDLTAASNIIFSNGDLDPWARGGIQSNLSASVLAITIHGGAHHLDLRLPPRRPRIRGGGPQAGGCPHWQVGGGSEVHGAPGLKAARRRARDDRLGQAPGPSSCSWSRARVGRALPKEALDKHCWPVGHVQSYPSRRRPWTLWHAHTTSSTWLLNKAESSAPRAVLRRARGPLPRQENPRFHNQRLPQ</sequence>
<evidence type="ECO:0000256" key="3">
    <source>
        <dbReference type="ARBA" id="ARBA00004613"/>
    </source>
</evidence>
<dbReference type="InterPro" id="IPR008758">
    <property type="entry name" value="Peptidase_S28"/>
</dbReference>
<evidence type="ECO:0000256" key="23">
    <source>
        <dbReference type="SAM" id="MobiDB-lite"/>
    </source>
</evidence>
<dbReference type="GO" id="GO:0005576">
    <property type="term" value="C:extracellular region"/>
    <property type="evidence" value="ECO:0007669"/>
    <property type="project" value="UniProtKB-SubCell"/>
</dbReference>
<evidence type="ECO:0000256" key="22">
    <source>
        <dbReference type="ARBA" id="ARBA00081307"/>
    </source>
</evidence>
<evidence type="ECO:0000256" key="1">
    <source>
        <dbReference type="ARBA" id="ARBA00004371"/>
    </source>
</evidence>
<evidence type="ECO:0000256" key="17">
    <source>
        <dbReference type="ARBA" id="ARBA00066778"/>
    </source>
</evidence>
<keyword evidence="11" id="KW-0865">Zymogen</keyword>
<reference evidence="25" key="3">
    <citation type="submission" date="2025-09" db="UniProtKB">
        <authorList>
            <consortium name="Ensembl"/>
        </authorList>
    </citation>
    <scope>IDENTIFICATION</scope>
    <source>
        <strain evidence="25">Hereford</strain>
    </source>
</reference>
<dbReference type="Proteomes" id="UP000009136">
    <property type="component" value="Chromosome 11"/>
</dbReference>
<evidence type="ECO:0000256" key="4">
    <source>
        <dbReference type="ARBA" id="ARBA00011079"/>
    </source>
</evidence>
<feature type="chain" id="PRO_5042017543" description="Dipeptidyl peptidase 2" evidence="24">
    <location>
        <begin position="27"/>
        <end position="593"/>
    </location>
</feature>
<evidence type="ECO:0000256" key="7">
    <source>
        <dbReference type="ARBA" id="ARBA00022670"/>
    </source>
</evidence>
<dbReference type="Gene3D" id="3.40.50.1820">
    <property type="entry name" value="alpha/beta hydrolase"/>
    <property type="match status" value="1"/>
</dbReference>
<evidence type="ECO:0000256" key="5">
    <source>
        <dbReference type="ARBA" id="ARBA00011738"/>
    </source>
</evidence>
<dbReference type="MEROPS" id="S28.002"/>
<dbReference type="EC" id="3.4.14.2" evidence="17"/>
<dbReference type="GO" id="GO:0031410">
    <property type="term" value="C:cytoplasmic vesicle"/>
    <property type="evidence" value="ECO:0007669"/>
    <property type="project" value="UniProtKB-SubCell"/>
</dbReference>
<keyword evidence="14" id="KW-0968">Cytoplasmic vesicle</keyword>
<dbReference type="GO" id="GO:0070008">
    <property type="term" value="F:serine-type exopeptidase activity"/>
    <property type="evidence" value="ECO:0007669"/>
    <property type="project" value="InterPro"/>
</dbReference>
<evidence type="ECO:0000256" key="24">
    <source>
        <dbReference type="SAM" id="SignalP"/>
    </source>
</evidence>
<name>A0AAF6DLP3_BOVIN</name>
<keyword evidence="6" id="KW-0964">Secreted</keyword>
<dbReference type="GO" id="GO:0006508">
    <property type="term" value="P:proteolysis"/>
    <property type="evidence" value="ECO:0007669"/>
    <property type="project" value="UniProtKB-KW"/>
</dbReference>
<organism evidence="25 26">
    <name type="scientific">Bos taurus</name>
    <name type="common">Bovine</name>
    <dbReference type="NCBI Taxonomy" id="9913"/>
    <lineage>
        <taxon>Eukaryota</taxon>
        <taxon>Metazoa</taxon>
        <taxon>Chordata</taxon>
        <taxon>Craniata</taxon>
        <taxon>Vertebrata</taxon>
        <taxon>Euteleostomi</taxon>
        <taxon>Mammalia</taxon>
        <taxon>Eutheria</taxon>
        <taxon>Laurasiatheria</taxon>
        <taxon>Artiodactyla</taxon>
        <taxon>Ruminantia</taxon>
        <taxon>Pecora</taxon>
        <taxon>Bovidae</taxon>
        <taxon>Bovinae</taxon>
        <taxon>Bos</taxon>
    </lineage>
</organism>
<dbReference type="HOGENOM" id="CLU_020959_2_0_1"/>
<keyword evidence="26" id="KW-1185">Reference proteome</keyword>
<evidence type="ECO:0000256" key="10">
    <source>
        <dbReference type="ARBA" id="ARBA00022825"/>
    </source>
</evidence>
<comment type="subunit">
    <text evidence="5">Homodimer.</text>
</comment>
<dbReference type="PANTHER" id="PTHR11010:SF107">
    <property type="entry name" value="DIPEPTIDYL PEPTIDASE 2"/>
    <property type="match status" value="1"/>
</dbReference>
<keyword evidence="10" id="KW-0720">Serine protease</keyword>
<dbReference type="GeneTree" id="ENSGT00940000159838"/>
<dbReference type="STRING" id="9913.ENSBTAP00000055373"/>
<dbReference type="GO" id="GO:0008239">
    <property type="term" value="F:dipeptidyl-peptidase activity"/>
    <property type="evidence" value="ECO:0007669"/>
    <property type="project" value="UniProtKB-EC"/>
</dbReference>
<evidence type="ECO:0000256" key="9">
    <source>
        <dbReference type="ARBA" id="ARBA00022801"/>
    </source>
</evidence>